<feature type="domain" description="HTH cro/C1-type" evidence="1">
    <location>
        <begin position="12"/>
        <end position="88"/>
    </location>
</feature>
<evidence type="ECO:0000259" key="1">
    <source>
        <dbReference type="SMART" id="SM00530"/>
    </source>
</evidence>
<dbReference type="Proteomes" id="UP000183410">
    <property type="component" value="Unassembled WGS sequence"/>
</dbReference>
<sequence length="285" mass="32483">MRVLSDRIRLEALASFLKAKRAGIKPQAVGLPAGIRRRTPGLRREEVAQLANVSATWYTWLEQGRDIHVSAQVLESIAGALLLTADERDYIFGLAFGHHAGTGGGGLKLEEEELKLSPSLQRILVELRYCPTIISDRHCHIVGWNEAAAHVFVDFKSIPYAERNLIRLLFTRKELRSLAVNWETFVEGYLAIFRTYYGQYVGDEWYDHFIEEMSRLHPEFEALWQRSQVSRSPEVTIEFRHSKTSKMLFALTSFQVLGSVDLRCTVYTPVEGSGTEEKLRRLLGT</sequence>
<dbReference type="Pfam" id="PF17765">
    <property type="entry name" value="MLTR_LBD"/>
    <property type="match status" value="1"/>
</dbReference>
<reference evidence="3" key="1">
    <citation type="submission" date="2016-10" db="EMBL/GenBank/DDBJ databases">
        <authorList>
            <person name="Varghese N."/>
            <person name="Submissions S."/>
        </authorList>
    </citation>
    <scope>NUCLEOTIDE SEQUENCE [LARGE SCALE GENOMIC DNA]</scope>
    <source>
        <strain evidence="3">CGMCC 1.10223</strain>
    </source>
</reference>
<name>A0A1I2BF04_9BACL</name>
<proteinExistence type="predicted"/>
<dbReference type="Gene3D" id="3.30.450.180">
    <property type="match status" value="1"/>
</dbReference>
<dbReference type="PANTHER" id="PTHR35010:SF2">
    <property type="entry name" value="BLL4672 PROTEIN"/>
    <property type="match status" value="1"/>
</dbReference>
<organism evidence="2 3">
    <name type="scientific">Paenibacillus algorifonticola</name>
    <dbReference type="NCBI Taxonomy" id="684063"/>
    <lineage>
        <taxon>Bacteria</taxon>
        <taxon>Bacillati</taxon>
        <taxon>Bacillota</taxon>
        <taxon>Bacilli</taxon>
        <taxon>Bacillales</taxon>
        <taxon>Paenibacillaceae</taxon>
        <taxon>Paenibacillus</taxon>
    </lineage>
</organism>
<dbReference type="InterPro" id="IPR041413">
    <property type="entry name" value="MLTR_LBD"/>
</dbReference>
<dbReference type="PANTHER" id="PTHR35010">
    <property type="entry name" value="BLL4672 PROTEIN-RELATED"/>
    <property type="match status" value="1"/>
</dbReference>
<dbReference type="GO" id="GO:0003677">
    <property type="term" value="F:DNA binding"/>
    <property type="evidence" value="ECO:0007669"/>
    <property type="project" value="InterPro"/>
</dbReference>
<dbReference type="InterPro" id="IPR010982">
    <property type="entry name" value="Lambda_DNA-bd_dom_sf"/>
</dbReference>
<dbReference type="EMBL" id="FONN01000003">
    <property type="protein sequence ID" value="SFE54639.1"/>
    <property type="molecule type" value="Genomic_DNA"/>
</dbReference>
<evidence type="ECO:0000313" key="3">
    <source>
        <dbReference type="Proteomes" id="UP000183410"/>
    </source>
</evidence>
<keyword evidence="3" id="KW-1185">Reference proteome</keyword>
<accession>A0A1I2BF04</accession>
<dbReference type="AlphaFoldDB" id="A0A1I2BF04"/>
<dbReference type="Pfam" id="PF13560">
    <property type="entry name" value="HTH_31"/>
    <property type="match status" value="1"/>
</dbReference>
<evidence type="ECO:0000313" key="2">
    <source>
        <dbReference type="EMBL" id="SFE54639.1"/>
    </source>
</evidence>
<dbReference type="Gene3D" id="1.10.260.40">
    <property type="entry name" value="lambda repressor-like DNA-binding domains"/>
    <property type="match status" value="1"/>
</dbReference>
<protein>
    <submittedName>
        <fullName evidence="2">Helix-turn-helix domain-containing protein</fullName>
    </submittedName>
</protein>
<dbReference type="InterPro" id="IPR001387">
    <property type="entry name" value="Cro/C1-type_HTH"/>
</dbReference>
<dbReference type="CDD" id="cd00093">
    <property type="entry name" value="HTH_XRE"/>
    <property type="match status" value="1"/>
</dbReference>
<dbReference type="SUPFAM" id="SSF47413">
    <property type="entry name" value="lambda repressor-like DNA-binding domains"/>
    <property type="match status" value="1"/>
</dbReference>
<dbReference type="SMART" id="SM00530">
    <property type="entry name" value="HTH_XRE"/>
    <property type="match status" value="1"/>
</dbReference>
<gene>
    <name evidence="2" type="ORF">SAMN04487969_103324</name>
</gene>